<dbReference type="PANTHER" id="PTHR31302">
    <property type="entry name" value="TRANSMEMBRANE PROTEIN WITH METALLOPHOSPHOESTERASE DOMAIN-RELATED"/>
    <property type="match status" value="1"/>
</dbReference>
<dbReference type="AlphaFoldDB" id="A0A377R0N2"/>
<feature type="domain" description="Calcineurin-like phosphoesterase" evidence="2">
    <location>
        <begin position="144"/>
        <end position="305"/>
    </location>
</feature>
<evidence type="ECO:0000259" key="2">
    <source>
        <dbReference type="Pfam" id="PF00149"/>
    </source>
</evidence>
<dbReference type="CDD" id="cd07385">
    <property type="entry name" value="MPP_YkuE_C"/>
    <property type="match status" value="1"/>
</dbReference>
<dbReference type="Gene3D" id="3.60.21.10">
    <property type="match status" value="1"/>
</dbReference>
<feature type="transmembrane region" description="Helical" evidence="1">
    <location>
        <begin position="104"/>
        <end position="122"/>
    </location>
</feature>
<dbReference type="PANTHER" id="PTHR31302:SF0">
    <property type="entry name" value="TRANSMEMBRANE PROTEIN WITH METALLOPHOSPHOESTERASE DOMAIN"/>
    <property type="match status" value="1"/>
</dbReference>
<proteinExistence type="predicted"/>
<evidence type="ECO:0000256" key="1">
    <source>
        <dbReference type="SAM" id="Phobius"/>
    </source>
</evidence>
<protein>
    <submittedName>
        <fullName evidence="3">Uncharacterized metallophosphoesterase Cj0846</fullName>
        <ecNumber evidence="3">3.1.-.-</ecNumber>
    </submittedName>
</protein>
<keyword evidence="3" id="KW-0378">Hydrolase</keyword>
<keyword evidence="1" id="KW-0812">Transmembrane</keyword>
<gene>
    <name evidence="3" type="ORF">NCTC13336_00068</name>
</gene>
<keyword evidence="4" id="KW-1185">Reference proteome</keyword>
<dbReference type="InterPro" id="IPR004843">
    <property type="entry name" value="Calcineurin-like_PHP"/>
</dbReference>
<sequence>MNHPEIFIAVVIVLQLFTYGLGRSLQWLFAPLLGRRGRIRLMVLAFFVSDGLLAGLLLQLGHFVFRVMAFWMVLLLFVMYAALATFLLHLLLRRLMPQAHLARALRLFAPLAVAALFAWGLYNAYTPVVRHQSIVIGKKLDRPLRIAMAADTHLGILVGSRQLDRLAAIMAQEKPDIILLPGDLMDDNVQAYRRENMRPHLARLRAPLGVYATLGNHDLFGDEKAIYEELEKAGIRVLANRVIEKDGLLIAGRNDDMDKKRPSTEKLLAGHDTTRPVILLDHRPTQIEEHSRLPVDIQVSGHVHNGQVAPANLIVRTLYRLHYGYEKIGNGHFFVTSGYGFWGIPLRLGSQAEVWIIDVSGSPPA</sequence>
<keyword evidence="1" id="KW-0472">Membrane</keyword>
<name>A0A377R0N2_9NEIS</name>
<dbReference type="SUPFAM" id="SSF56300">
    <property type="entry name" value="Metallo-dependent phosphatases"/>
    <property type="match status" value="1"/>
</dbReference>
<accession>A0A377R0N2</accession>
<evidence type="ECO:0000313" key="4">
    <source>
        <dbReference type="Proteomes" id="UP000254293"/>
    </source>
</evidence>
<dbReference type="Proteomes" id="UP000254293">
    <property type="component" value="Unassembled WGS sequence"/>
</dbReference>
<evidence type="ECO:0000313" key="3">
    <source>
        <dbReference type="EMBL" id="STQ99881.1"/>
    </source>
</evidence>
<dbReference type="InterPro" id="IPR029052">
    <property type="entry name" value="Metallo-depent_PP-like"/>
</dbReference>
<feature type="transmembrane region" description="Helical" evidence="1">
    <location>
        <begin position="6"/>
        <end position="29"/>
    </location>
</feature>
<organism evidence="3 4">
    <name type="scientific">Kingella potus</name>
    <dbReference type="NCBI Taxonomy" id="265175"/>
    <lineage>
        <taxon>Bacteria</taxon>
        <taxon>Pseudomonadati</taxon>
        <taxon>Pseudomonadota</taxon>
        <taxon>Betaproteobacteria</taxon>
        <taxon>Neisseriales</taxon>
        <taxon>Neisseriaceae</taxon>
        <taxon>Kingella</taxon>
    </lineage>
</organism>
<feature type="transmembrane region" description="Helical" evidence="1">
    <location>
        <begin position="68"/>
        <end position="92"/>
    </location>
</feature>
<dbReference type="EC" id="3.1.-.-" evidence="3"/>
<reference evidence="3 4" key="1">
    <citation type="submission" date="2018-06" db="EMBL/GenBank/DDBJ databases">
        <authorList>
            <consortium name="Pathogen Informatics"/>
            <person name="Doyle S."/>
        </authorList>
    </citation>
    <scope>NUCLEOTIDE SEQUENCE [LARGE SCALE GENOMIC DNA]</scope>
    <source>
        <strain evidence="3 4">NCTC13336</strain>
    </source>
</reference>
<dbReference type="Pfam" id="PF00149">
    <property type="entry name" value="Metallophos"/>
    <property type="match status" value="1"/>
</dbReference>
<dbReference type="RefSeq" id="WP_115307229.1">
    <property type="nucleotide sequence ID" value="NZ_UGJJ01000001.1"/>
</dbReference>
<dbReference type="InterPro" id="IPR051158">
    <property type="entry name" value="Metallophosphoesterase_sf"/>
</dbReference>
<dbReference type="EMBL" id="UGJJ01000001">
    <property type="protein sequence ID" value="STQ99881.1"/>
    <property type="molecule type" value="Genomic_DNA"/>
</dbReference>
<dbReference type="GO" id="GO:0016787">
    <property type="term" value="F:hydrolase activity"/>
    <property type="evidence" value="ECO:0007669"/>
    <property type="project" value="UniProtKB-KW"/>
</dbReference>
<feature type="transmembrane region" description="Helical" evidence="1">
    <location>
        <begin position="41"/>
        <end position="62"/>
    </location>
</feature>
<keyword evidence="1" id="KW-1133">Transmembrane helix</keyword>
<dbReference type="OrthoDB" id="9780884at2"/>